<protein>
    <recommendedName>
        <fullName evidence="4">Dehydrogenase E1 component domain-containing protein</fullName>
    </recommendedName>
</protein>
<comment type="caution">
    <text evidence="5">The sequence shown here is derived from an EMBL/GenBank/DDBJ whole genome shotgun (WGS) entry which is preliminary data.</text>
</comment>
<organism evidence="5 6">
    <name type="scientific">bacterium (Candidatus Ratteibacteria) CG23_combo_of_CG06-09_8_20_14_all_48_7</name>
    <dbReference type="NCBI Taxonomy" id="2014292"/>
    <lineage>
        <taxon>Bacteria</taxon>
        <taxon>Candidatus Ratteibacteria</taxon>
    </lineage>
</organism>
<dbReference type="Proteomes" id="UP000230392">
    <property type="component" value="Unassembled WGS sequence"/>
</dbReference>
<dbReference type="GO" id="GO:0006086">
    <property type="term" value="P:pyruvate decarboxylation to acetyl-CoA"/>
    <property type="evidence" value="ECO:0007669"/>
    <property type="project" value="TreeGrafter"/>
</dbReference>
<dbReference type="PANTHER" id="PTHR11516">
    <property type="entry name" value="PYRUVATE DEHYDROGENASE E1 COMPONENT, ALPHA SUBUNIT BACTERIAL AND ORGANELLAR"/>
    <property type="match status" value="1"/>
</dbReference>
<dbReference type="Pfam" id="PF00676">
    <property type="entry name" value="E1_dh"/>
    <property type="match status" value="1"/>
</dbReference>
<keyword evidence="2" id="KW-0560">Oxidoreductase</keyword>
<evidence type="ECO:0000313" key="5">
    <source>
        <dbReference type="EMBL" id="PIP16075.1"/>
    </source>
</evidence>
<dbReference type="PANTHER" id="PTHR11516:SF60">
    <property type="entry name" value="PYRUVATE DEHYDROGENASE E1 COMPONENT SUBUNIT ALPHA"/>
    <property type="match status" value="1"/>
</dbReference>
<dbReference type="GO" id="GO:0004739">
    <property type="term" value="F:pyruvate dehydrogenase (acetyl-transferring) activity"/>
    <property type="evidence" value="ECO:0007669"/>
    <property type="project" value="TreeGrafter"/>
</dbReference>
<dbReference type="InterPro" id="IPR029061">
    <property type="entry name" value="THDP-binding"/>
</dbReference>
<feature type="domain" description="Dehydrogenase E1 component" evidence="4">
    <location>
        <begin position="63"/>
        <end position="356"/>
    </location>
</feature>
<evidence type="ECO:0000256" key="1">
    <source>
        <dbReference type="ARBA" id="ARBA00001964"/>
    </source>
</evidence>
<evidence type="ECO:0000259" key="4">
    <source>
        <dbReference type="Pfam" id="PF00676"/>
    </source>
</evidence>
<sequence>MKVVLCGEATERVNHLLTRRQHRQILSLKIPNLPLGLRYGNILNKTLMGGIMELLTAYSLMLKIRFFEEAIERLFLEGRVMGTAHTCIGQEAVAVGVAAALEPRDAMTTTHRGHGHFLARGADAGRAMAELFGRDAGYSHGRGGSQMMMEPAIGFYGANGITGGSIPFATGLALDAQMRGTGRVTACFFGDGASNQGVFHETLNIAALWKLPVLYIVENNGYAMSTATARGLANTHISDRGAAYGIPGIRVDGNDFIAVRDTVAALATDIRAGQGPVLLECVTYRLSGHSRGDPRVYRTREEEVAAWRNDPILRFEEHLKSDHILSDESITATRLTVQAQIDQAIRFAEAAPLPDPAELRDDLFA</sequence>
<dbReference type="AlphaFoldDB" id="A0A2G9YA26"/>
<accession>A0A2G9YA26</accession>
<comment type="cofactor">
    <cofactor evidence="1">
        <name>thiamine diphosphate</name>
        <dbReference type="ChEBI" id="CHEBI:58937"/>
    </cofactor>
</comment>
<dbReference type="SUPFAM" id="SSF52518">
    <property type="entry name" value="Thiamin diphosphate-binding fold (THDP-binding)"/>
    <property type="match status" value="1"/>
</dbReference>
<dbReference type="InterPro" id="IPR001017">
    <property type="entry name" value="DH_E1"/>
</dbReference>
<reference evidence="5 6" key="1">
    <citation type="submission" date="2017-09" db="EMBL/GenBank/DDBJ databases">
        <title>Depth-based differentiation of microbial function through sediment-hosted aquifers and enrichment of novel symbionts in the deep terrestrial subsurface.</title>
        <authorList>
            <person name="Probst A.J."/>
            <person name="Ladd B."/>
            <person name="Jarett J.K."/>
            <person name="Geller-Mcgrath D.E."/>
            <person name="Sieber C.M."/>
            <person name="Emerson J.B."/>
            <person name="Anantharaman K."/>
            <person name="Thomas B.C."/>
            <person name="Malmstrom R."/>
            <person name="Stieglmeier M."/>
            <person name="Klingl A."/>
            <person name="Woyke T."/>
            <person name="Ryan C.M."/>
            <person name="Banfield J.F."/>
        </authorList>
    </citation>
    <scope>NUCLEOTIDE SEQUENCE [LARGE SCALE GENOMIC DNA]</scope>
    <source>
        <strain evidence="5">CG23_combo_of_CG06-09_8_20_14_all_48_7</strain>
    </source>
</reference>
<keyword evidence="3" id="KW-0786">Thiamine pyrophosphate</keyword>
<dbReference type="InterPro" id="IPR050642">
    <property type="entry name" value="PDH_E1_Alpha_Subunit"/>
</dbReference>
<dbReference type="EMBL" id="PCRF01000218">
    <property type="protein sequence ID" value="PIP16075.1"/>
    <property type="molecule type" value="Genomic_DNA"/>
</dbReference>
<dbReference type="Gene3D" id="3.40.50.970">
    <property type="match status" value="1"/>
</dbReference>
<gene>
    <name evidence="5" type="ORF">COX46_04405</name>
</gene>
<evidence type="ECO:0000256" key="3">
    <source>
        <dbReference type="ARBA" id="ARBA00023052"/>
    </source>
</evidence>
<proteinExistence type="predicted"/>
<evidence type="ECO:0000313" key="6">
    <source>
        <dbReference type="Proteomes" id="UP000230392"/>
    </source>
</evidence>
<dbReference type="CDD" id="cd02000">
    <property type="entry name" value="TPP_E1_PDC_ADC_BCADC"/>
    <property type="match status" value="1"/>
</dbReference>
<evidence type="ECO:0000256" key="2">
    <source>
        <dbReference type="ARBA" id="ARBA00023002"/>
    </source>
</evidence>
<name>A0A2G9YA26_9BACT</name>